<organism evidence="3 4">
    <name type="scientific">Phanerochaete carnosa (strain HHB-10118-sp)</name>
    <name type="common">White-rot fungus</name>
    <name type="synonym">Peniophora carnosa</name>
    <dbReference type="NCBI Taxonomy" id="650164"/>
    <lineage>
        <taxon>Eukaryota</taxon>
        <taxon>Fungi</taxon>
        <taxon>Dikarya</taxon>
        <taxon>Basidiomycota</taxon>
        <taxon>Agaricomycotina</taxon>
        <taxon>Agaricomycetes</taxon>
        <taxon>Polyporales</taxon>
        <taxon>Phanerochaetaceae</taxon>
        <taxon>Phanerochaete</taxon>
    </lineage>
</organism>
<evidence type="ECO:0000313" key="3">
    <source>
        <dbReference type="EMBL" id="EKM56378.1"/>
    </source>
</evidence>
<dbReference type="KEGG" id="pco:PHACADRAFT_207631"/>
<feature type="region of interest" description="Disordered" evidence="1">
    <location>
        <begin position="217"/>
        <end position="308"/>
    </location>
</feature>
<feature type="compositionally biased region" description="Low complexity" evidence="1">
    <location>
        <begin position="282"/>
        <end position="291"/>
    </location>
</feature>
<evidence type="ECO:0000313" key="4">
    <source>
        <dbReference type="Proteomes" id="UP000008370"/>
    </source>
</evidence>
<dbReference type="OrthoDB" id="2803865at2759"/>
<sequence length="308" mass="34386">MAQSNGSQNTALLQIGRWSKPEPIFCVVFSALRVYALWQGSRTKYVFPIIVLTLGLVPIATNIFGWTRTEIVYENSPLVLLSTCNDFINAPPKLNKDAIAADILVLILTWIKSFKQFQVMTQFRFRSSVSAVLLRDGTVYFIALLVINILQLLTFLNSPFEGAYIDGFLQTMPSVLVSRFMLNLRQLNRTAGENNSDARHFSRFSASFRMPPDFLGNIGEPLDHSQSDRVIDDGSDIPEGSQDSLEESSAERAGTSRARRDQSTEAGIPPVLHPSERANEESSFTSSPASSRETLRRELFDRPAEADD</sequence>
<feature type="compositionally biased region" description="Basic and acidic residues" evidence="1">
    <location>
        <begin position="221"/>
        <end position="232"/>
    </location>
</feature>
<dbReference type="RefSeq" id="XP_007394228.1">
    <property type="nucleotide sequence ID" value="XM_007394166.1"/>
</dbReference>
<feature type="transmembrane region" description="Helical" evidence="2">
    <location>
        <begin position="98"/>
        <end position="117"/>
    </location>
</feature>
<dbReference type="Proteomes" id="UP000008370">
    <property type="component" value="Unassembled WGS sequence"/>
</dbReference>
<proteinExistence type="predicted"/>
<keyword evidence="4" id="KW-1185">Reference proteome</keyword>
<dbReference type="AlphaFoldDB" id="K5VXT7"/>
<keyword evidence="2" id="KW-0812">Transmembrane</keyword>
<protein>
    <submittedName>
        <fullName evidence="3">Uncharacterized protein</fullName>
    </submittedName>
</protein>
<dbReference type="HOGENOM" id="CLU_053360_0_0_1"/>
<feature type="transmembrane region" description="Helical" evidence="2">
    <location>
        <begin position="45"/>
        <end position="66"/>
    </location>
</feature>
<accession>K5VXT7</accession>
<dbReference type="GeneID" id="18912643"/>
<gene>
    <name evidence="3" type="ORF">PHACADRAFT_207631</name>
</gene>
<evidence type="ECO:0000256" key="2">
    <source>
        <dbReference type="SAM" id="Phobius"/>
    </source>
</evidence>
<feature type="compositionally biased region" description="Basic and acidic residues" evidence="1">
    <location>
        <begin position="293"/>
        <end position="308"/>
    </location>
</feature>
<keyword evidence="2" id="KW-1133">Transmembrane helix</keyword>
<feature type="transmembrane region" description="Helical" evidence="2">
    <location>
        <begin position="138"/>
        <end position="156"/>
    </location>
</feature>
<evidence type="ECO:0000256" key="1">
    <source>
        <dbReference type="SAM" id="MobiDB-lite"/>
    </source>
</evidence>
<keyword evidence="2" id="KW-0472">Membrane</keyword>
<dbReference type="EMBL" id="JH930471">
    <property type="protein sequence ID" value="EKM56378.1"/>
    <property type="molecule type" value="Genomic_DNA"/>
</dbReference>
<name>K5VXT7_PHACS</name>
<reference evidence="3 4" key="1">
    <citation type="journal article" date="2012" name="BMC Genomics">
        <title>Comparative genomics of the white-rot fungi, Phanerochaete carnosa and P. chrysosporium, to elucidate the genetic basis of the distinct wood types they colonize.</title>
        <authorList>
            <person name="Suzuki H."/>
            <person name="MacDonald J."/>
            <person name="Syed K."/>
            <person name="Salamov A."/>
            <person name="Hori C."/>
            <person name="Aerts A."/>
            <person name="Henrissat B."/>
            <person name="Wiebenga A."/>
            <person name="vanKuyk P.A."/>
            <person name="Barry K."/>
            <person name="Lindquist E."/>
            <person name="LaButti K."/>
            <person name="Lapidus A."/>
            <person name="Lucas S."/>
            <person name="Coutinho P."/>
            <person name="Gong Y."/>
            <person name="Samejima M."/>
            <person name="Mahadevan R."/>
            <person name="Abou-Zaid M."/>
            <person name="de Vries R.P."/>
            <person name="Igarashi K."/>
            <person name="Yadav J.S."/>
            <person name="Grigoriev I.V."/>
            <person name="Master E.R."/>
        </authorList>
    </citation>
    <scope>NUCLEOTIDE SEQUENCE [LARGE SCALE GENOMIC DNA]</scope>
    <source>
        <strain evidence="3 4">HHB-10118-sp</strain>
    </source>
</reference>
<dbReference type="InParanoid" id="K5VXT7"/>